<dbReference type="InterPro" id="IPR002347">
    <property type="entry name" value="SDR_fam"/>
</dbReference>
<dbReference type="OrthoDB" id="9787298at2"/>
<gene>
    <name evidence="3" type="ORF">DJ90_2160</name>
</gene>
<evidence type="ECO:0000256" key="2">
    <source>
        <dbReference type="ARBA" id="ARBA00023002"/>
    </source>
</evidence>
<dbReference type="PANTHER" id="PTHR42760">
    <property type="entry name" value="SHORT-CHAIN DEHYDROGENASES/REDUCTASES FAMILY MEMBER"/>
    <property type="match status" value="1"/>
</dbReference>
<dbReference type="RefSeq" id="WP_036623792.1">
    <property type="nucleotide sequence ID" value="NZ_BGML01000008.1"/>
</dbReference>
<dbReference type="PRINTS" id="PR00080">
    <property type="entry name" value="SDRFAMILY"/>
</dbReference>
<dbReference type="SUPFAM" id="SSF51735">
    <property type="entry name" value="NAD(P)-binding Rossmann-fold domains"/>
    <property type="match status" value="1"/>
</dbReference>
<dbReference type="AlphaFoldDB" id="A0A090YBD5"/>
<dbReference type="STRING" id="44252.DJ90_2160"/>
<evidence type="ECO:0000313" key="3">
    <source>
        <dbReference type="EMBL" id="KFM95814.1"/>
    </source>
</evidence>
<dbReference type="GO" id="GO:0016616">
    <property type="term" value="F:oxidoreductase activity, acting on the CH-OH group of donors, NAD or NADP as acceptor"/>
    <property type="evidence" value="ECO:0007669"/>
    <property type="project" value="TreeGrafter"/>
</dbReference>
<dbReference type="CDD" id="cd05233">
    <property type="entry name" value="SDR_c"/>
    <property type="match status" value="1"/>
</dbReference>
<comment type="similarity">
    <text evidence="1">Belongs to the short-chain dehydrogenases/reductases (SDR) family.</text>
</comment>
<dbReference type="Gene3D" id="3.40.50.720">
    <property type="entry name" value="NAD(P)-binding Rossmann-like Domain"/>
    <property type="match status" value="1"/>
</dbReference>
<dbReference type="PRINTS" id="PR00081">
    <property type="entry name" value="GDHRDH"/>
</dbReference>
<protein>
    <submittedName>
        <fullName evidence="3">Short chain dehydrogenase family protein</fullName>
    </submittedName>
</protein>
<sequence length="243" mass="26687">MLSTQKIIVTGAASGIGKEIALQCLQEGASVIACDLNEERLHELARTADSPNLFTYKVNVRHYDEAAALFAALDREHGDADGLVNNAGIYLGKSILDYKEEEIDSVLDVNIKGAVYFSQFFGKRMLEQRKQGVIVNMSSVSGLEGSSDAVYGLSKAALLGLTKSCAMNFAPYVRVNAVAPTMVDTAMMERIPEWRKREYVSHQLVNQPLTAEDVAHTVIFLLSEKARHYTGATFDINSGCYLR</sequence>
<dbReference type="GeneID" id="77007805"/>
<dbReference type="HOGENOM" id="CLU_010194_1_2_9"/>
<name>A0A090YBD5_PAEMA</name>
<reference evidence="3 4" key="1">
    <citation type="submission" date="2014-04" db="EMBL/GenBank/DDBJ databases">
        <authorList>
            <person name="Bishop-Lilly K.A."/>
            <person name="Broomall S.M."/>
            <person name="Chain P.S."/>
            <person name="Chertkov O."/>
            <person name="Coyne S.R."/>
            <person name="Daligault H.E."/>
            <person name="Davenport K.W."/>
            <person name="Erkkila T."/>
            <person name="Frey K.G."/>
            <person name="Gibbons H.S."/>
            <person name="Gu W."/>
            <person name="Jaissle J."/>
            <person name="Johnson S.L."/>
            <person name="Koroleva G.I."/>
            <person name="Ladner J.T."/>
            <person name="Lo C.-C."/>
            <person name="Minogue T.D."/>
            <person name="Munk C."/>
            <person name="Palacios G.F."/>
            <person name="Redden C.L."/>
            <person name="Rosenzweig C.N."/>
            <person name="Scholz M.B."/>
            <person name="Teshima H."/>
            <person name="Xu Y."/>
        </authorList>
    </citation>
    <scope>NUCLEOTIDE SEQUENCE [LARGE SCALE GENOMIC DNA]</scope>
    <source>
        <strain evidence="3 4">8244</strain>
    </source>
</reference>
<comment type="caution">
    <text evidence="3">The sequence shown here is derived from an EMBL/GenBank/DDBJ whole genome shotgun (WGS) entry which is preliminary data.</text>
</comment>
<dbReference type="FunFam" id="3.40.50.720:FF:000084">
    <property type="entry name" value="Short-chain dehydrogenase reductase"/>
    <property type="match status" value="1"/>
</dbReference>
<accession>A0A090YBD5</accession>
<dbReference type="EMBL" id="JMQA01000041">
    <property type="protein sequence ID" value="KFM95814.1"/>
    <property type="molecule type" value="Genomic_DNA"/>
</dbReference>
<dbReference type="GO" id="GO:0008206">
    <property type="term" value="P:bile acid metabolic process"/>
    <property type="evidence" value="ECO:0007669"/>
    <property type="project" value="UniProtKB-ARBA"/>
</dbReference>
<dbReference type="Pfam" id="PF13561">
    <property type="entry name" value="adh_short_C2"/>
    <property type="match status" value="1"/>
</dbReference>
<dbReference type="PATRIC" id="fig|44252.3.peg.5029"/>
<dbReference type="InterPro" id="IPR036291">
    <property type="entry name" value="NAD(P)-bd_dom_sf"/>
</dbReference>
<organism evidence="3 4">
    <name type="scientific">Paenibacillus macerans</name>
    <name type="common">Bacillus macerans</name>
    <dbReference type="NCBI Taxonomy" id="44252"/>
    <lineage>
        <taxon>Bacteria</taxon>
        <taxon>Bacillati</taxon>
        <taxon>Bacillota</taxon>
        <taxon>Bacilli</taxon>
        <taxon>Bacillales</taxon>
        <taxon>Paenibacillaceae</taxon>
        <taxon>Paenibacillus</taxon>
    </lineage>
</organism>
<evidence type="ECO:0000313" key="4">
    <source>
        <dbReference type="Proteomes" id="UP000029278"/>
    </source>
</evidence>
<proteinExistence type="inferred from homology"/>
<keyword evidence="4" id="KW-1185">Reference proteome</keyword>
<dbReference type="Proteomes" id="UP000029278">
    <property type="component" value="Unassembled WGS sequence"/>
</dbReference>
<evidence type="ECO:0000256" key="1">
    <source>
        <dbReference type="ARBA" id="ARBA00006484"/>
    </source>
</evidence>
<keyword evidence="2" id="KW-0560">Oxidoreductase</keyword>